<evidence type="ECO:0000256" key="3">
    <source>
        <dbReference type="ARBA" id="ARBA00023159"/>
    </source>
</evidence>
<dbReference type="PROSITE" id="PS00519">
    <property type="entry name" value="HTH_ASNC_1"/>
    <property type="match status" value="1"/>
</dbReference>
<dbReference type="EMBL" id="JAALFG010000002">
    <property type="protein sequence ID" value="NGP17511.1"/>
    <property type="molecule type" value="Genomic_DNA"/>
</dbReference>
<evidence type="ECO:0000256" key="1">
    <source>
        <dbReference type="ARBA" id="ARBA00023015"/>
    </source>
</evidence>
<dbReference type="GO" id="GO:0043565">
    <property type="term" value="F:sequence-specific DNA binding"/>
    <property type="evidence" value="ECO:0007669"/>
    <property type="project" value="InterPro"/>
</dbReference>
<keyword evidence="4" id="KW-0804">Transcription</keyword>
<dbReference type="PANTHER" id="PTHR30154">
    <property type="entry name" value="LEUCINE-RESPONSIVE REGULATORY PROTEIN"/>
    <property type="match status" value="1"/>
</dbReference>
<dbReference type="CDD" id="cd00090">
    <property type="entry name" value="HTH_ARSR"/>
    <property type="match status" value="1"/>
</dbReference>
<dbReference type="InterPro" id="IPR019885">
    <property type="entry name" value="Tscrpt_reg_HTH_AsnC-type_CS"/>
</dbReference>
<organism evidence="6 8">
    <name type="scientific">Devosia aurantiaca</name>
    <dbReference type="NCBI Taxonomy" id="2714858"/>
    <lineage>
        <taxon>Bacteria</taxon>
        <taxon>Pseudomonadati</taxon>
        <taxon>Pseudomonadota</taxon>
        <taxon>Alphaproteobacteria</taxon>
        <taxon>Hyphomicrobiales</taxon>
        <taxon>Devosiaceae</taxon>
        <taxon>Devosia</taxon>
    </lineage>
</organism>
<feature type="domain" description="HTH asnC-type" evidence="5">
    <location>
        <begin position="16"/>
        <end position="77"/>
    </location>
</feature>
<gene>
    <name evidence="6" type="ORF">G5575_07425</name>
    <name evidence="7" type="ORF">G5575_17415</name>
</gene>
<dbReference type="InterPro" id="IPR036388">
    <property type="entry name" value="WH-like_DNA-bd_sf"/>
</dbReference>
<sequence>MQLRTIAYTMKNNDTLDQIDQHILAELARDARISVAELSRRVNLSKTPCQARINRLEQAGYILGYRAIIDPERLGRPHVAFVEVKLSDTRNAALAAFNKAVQAIPEIEQAHMIASSFDYLLKVRTQDIAEYREVLGEKISSLPHIAHTSTHVSMEAVKGDAPSLKSKTG</sequence>
<keyword evidence="2" id="KW-0238">DNA-binding</keyword>
<reference evidence="6 8" key="2">
    <citation type="submission" date="2020-03" db="EMBL/GenBank/DDBJ databases">
        <title>Devosia chinhatensis sp. nov., isolated from a hexachlorocyclohexane (HCH) dump site in India.</title>
        <authorList>
            <person name="Kumar M."/>
            <person name="Lal R."/>
        </authorList>
    </citation>
    <scope>NUCLEOTIDE SEQUENCE [LARGE SCALE GENOMIC DNA]</scope>
    <source>
        <strain evidence="6 8">H239</strain>
    </source>
</reference>
<keyword evidence="8" id="KW-1185">Reference proteome</keyword>
<dbReference type="InterPro" id="IPR019888">
    <property type="entry name" value="Tscrpt_reg_AsnC-like"/>
</dbReference>
<dbReference type="SUPFAM" id="SSF54909">
    <property type="entry name" value="Dimeric alpha+beta barrel"/>
    <property type="match status" value="1"/>
</dbReference>
<keyword evidence="3" id="KW-0010">Activator</keyword>
<dbReference type="InterPro" id="IPR036390">
    <property type="entry name" value="WH_DNA-bd_sf"/>
</dbReference>
<dbReference type="InterPro" id="IPR011991">
    <property type="entry name" value="ArsR-like_HTH"/>
</dbReference>
<dbReference type="Pfam" id="PF01037">
    <property type="entry name" value="AsnC_trans_reg"/>
    <property type="match status" value="1"/>
</dbReference>
<keyword evidence="1" id="KW-0805">Transcription regulation</keyword>
<dbReference type="Pfam" id="PF13412">
    <property type="entry name" value="HTH_24"/>
    <property type="match status" value="1"/>
</dbReference>
<evidence type="ECO:0000259" key="5">
    <source>
        <dbReference type="PROSITE" id="PS50956"/>
    </source>
</evidence>
<dbReference type="Gene3D" id="1.10.10.10">
    <property type="entry name" value="Winged helix-like DNA-binding domain superfamily/Winged helix DNA-binding domain"/>
    <property type="match status" value="1"/>
</dbReference>
<dbReference type="InterPro" id="IPR019887">
    <property type="entry name" value="Tscrpt_reg_AsnC/Lrp_C"/>
</dbReference>
<proteinExistence type="predicted"/>
<dbReference type="GO" id="GO:0006355">
    <property type="term" value="P:regulation of DNA-templated transcription"/>
    <property type="evidence" value="ECO:0007669"/>
    <property type="project" value="UniProtKB-ARBA"/>
</dbReference>
<evidence type="ECO:0000313" key="7">
    <source>
        <dbReference type="EMBL" id="NGP19177.1"/>
    </source>
</evidence>
<evidence type="ECO:0000313" key="8">
    <source>
        <dbReference type="Proteomes" id="UP000474802"/>
    </source>
</evidence>
<comment type="caution">
    <text evidence="6">The sequence shown here is derived from an EMBL/GenBank/DDBJ whole genome shotgun (WGS) entry which is preliminary data.</text>
</comment>
<dbReference type="SUPFAM" id="SSF46785">
    <property type="entry name" value="Winged helix' DNA-binding domain"/>
    <property type="match status" value="1"/>
</dbReference>
<dbReference type="PRINTS" id="PR00033">
    <property type="entry name" value="HTHASNC"/>
</dbReference>
<dbReference type="InterPro" id="IPR011008">
    <property type="entry name" value="Dimeric_a/b-barrel"/>
</dbReference>
<dbReference type="Proteomes" id="UP000474802">
    <property type="component" value="Unassembled WGS sequence"/>
</dbReference>
<evidence type="ECO:0000256" key="2">
    <source>
        <dbReference type="ARBA" id="ARBA00023125"/>
    </source>
</evidence>
<dbReference type="Gene3D" id="3.30.70.920">
    <property type="match status" value="1"/>
</dbReference>
<dbReference type="SMART" id="SM00344">
    <property type="entry name" value="HTH_ASNC"/>
    <property type="match status" value="1"/>
</dbReference>
<protein>
    <submittedName>
        <fullName evidence="6">Winged helix-turn-helix transcriptional regulator</fullName>
    </submittedName>
</protein>
<evidence type="ECO:0000256" key="4">
    <source>
        <dbReference type="ARBA" id="ARBA00023163"/>
    </source>
</evidence>
<evidence type="ECO:0000313" key="6">
    <source>
        <dbReference type="EMBL" id="NGP17511.1"/>
    </source>
</evidence>
<dbReference type="GO" id="GO:0005829">
    <property type="term" value="C:cytosol"/>
    <property type="evidence" value="ECO:0007669"/>
    <property type="project" value="TreeGrafter"/>
</dbReference>
<dbReference type="EMBL" id="JAALFG010000005">
    <property type="protein sequence ID" value="NGP19177.1"/>
    <property type="molecule type" value="Genomic_DNA"/>
</dbReference>
<reference evidence="6 8" key="1">
    <citation type="submission" date="2020-02" db="EMBL/GenBank/DDBJ databases">
        <authorList>
            <person name="Khan S.A."/>
            <person name="Jeon C.O."/>
            <person name="Chun B.H."/>
        </authorList>
    </citation>
    <scope>NUCLEOTIDE SEQUENCE [LARGE SCALE GENOMIC DNA]</scope>
    <source>
        <strain evidence="6 8">H239</strain>
    </source>
</reference>
<dbReference type="AlphaFoldDB" id="A0A6M1SXK8"/>
<name>A0A6M1SXK8_9HYPH</name>
<dbReference type="GO" id="GO:0043200">
    <property type="term" value="P:response to amino acid"/>
    <property type="evidence" value="ECO:0007669"/>
    <property type="project" value="TreeGrafter"/>
</dbReference>
<dbReference type="PROSITE" id="PS50956">
    <property type="entry name" value="HTH_ASNC_2"/>
    <property type="match status" value="1"/>
</dbReference>
<dbReference type="InterPro" id="IPR000485">
    <property type="entry name" value="AsnC-type_HTH_dom"/>
</dbReference>
<dbReference type="PANTHER" id="PTHR30154:SF0">
    <property type="entry name" value="LEUCINE-RESPONSIVE REGULATORY PROTEIN"/>
    <property type="match status" value="1"/>
</dbReference>
<accession>A0A6M1SXK8</accession>